<sequence length="375" mass="38925">MSLFTSRPALRWLVPSAVAVAVIGGGAALGTVAASAEPELPDRSAAQLLVDLQNASLDGLSGTVRTTSDLGLPSLPAGAGAGGAGIGSLLSGSHQVRVWYAGEDKQRVALIGTVGESDIIRNGKDVWTWDSKTQTATHRELGDGEAAKPERQLPGSLTPQEAAEQALKAVDPTTVVEVGRNARVAGRSAYELVLKPKDTASLIGSVKVAVDATEHVPLRVLVYGKGADEPAFRAEFTQVDFSRPDDAQFTFTPPPGTTVTEEATPSAEERAQAEADAKEHAAQAKSESKVVGTGWTTVVVIKQPAKQPSAEKPEDGRGRGGQDPADIVSALPQVSGDWGSGRLLKGKLFSAVVADDGRIAFGAVAPEKLYEALRG</sequence>
<dbReference type="AlphaFoldDB" id="A0A8J4DSC5"/>
<dbReference type="RefSeq" id="WP_203901240.1">
    <property type="nucleotide sequence ID" value="NZ_BOPF01000017.1"/>
</dbReference>
<protein>
    <recommendedName>
        <fullName evidence="4">Outer membrane lipoprotein-sorting protein</fullName>
    </recommendedName>
</protein>
<evidence type="ECO:0008006" key="4">
    <source>
        <dbReference type="Google" id="ProtNLM"/>
    </source>
</evidence>
<keyword evidence="3" id="KW-1185">Reference proteome</keyword>
<feature type="region of interest" description="Disordered" evidence="1">
    <location>
        <begin position="131"/>
        <end position="156"/>
    </location>
</feature>
<dbReference type="PANTHER" id="PTHR37507">
    <property type="entry name" value="SPORULATION PROTEIN YDCC"/>
    <property type="match status" value="1"/>
</dbReference>
<name>A0A8J4DSC5_9ACTN</name>
<feature type="compositionally biased region" description="Basic and acidic residues" evidence="1">
    <location>
        <begin position="137"/>
        <end position="151"/>
    </location>
</feature>
<dbReference type="Proteomes" id="UP000619260">
    <property type="component" value="Unassembled WGS sequence"/>
</dbReference>
<feature type="region of interest" description="Disordered" evidence="1">
    <location>
        <begin position="244"/>
        <end position="288"/>
    </location>
</feature>
<dbReference type="InterPro" id="IPR029046">
    <property type="entry name" value="LolA/LolB/LppX"/>
</dbReference>
<gene>
    <name evidence="2" type="ORF">Val02_46140</name>
</gene>
<dbReference type="EMBL" id="BOPF01000017">
    <property type="protein sequence ID" value="GIJ47728.1"/>
    <property type="molecule type" value="Genomic_DNA"/>
</dbReference>
<dbReference type="InterPro" id="IPR052944">
    <property type="entry name" value="Sporulation_related"/>
</dbReference>
<comment type="caution">
    <text evidence="2">The sequence shown here is derived from an EMBL/GenBank/DDBJ whole genome shotgun (WGS) entry which is preliminary data.</text>
</comment>
<dbReference type="PANTHER" id="PTHR37507:SF2">
    <property type="entry name" value="SPORULATION PROTEIN YDCC"/>
    <property type="match status" value="1"/>
</dbReference>
<feature type="region of interest" description="Disordered" evidence="1">
    <location>
        <begin position="301"/>
        <end position="327"/>
    </location>
</feature>
<dbReference type="Gene3D" id="2.50.20.10">
    <property type="entry name" value="Lipoprotein localisation LolA/LolB/LppX"/>
    <property type="match status" value="1"/>
</dbReference>
<evidence type="ECO:0000313" key="3">
    <source>
        <dbReference type="Proteomes" id="UP000619260"/>
    </source>
</evidence>
<accession>A0A8J4DSC5</accession>
<reference evidence="2" key="1">
    <citation type="submission" date="2021-01" db="EMBL/GenBank/DDBJ databases">
        <title>Whole genome shotgun sequence of Virgisporangium aliadipatigenens NBRC 105644.</title>
        <authorList>
            <person name="Komaki H."/>
            <person name="Tamura T."/>
        </authorList>
    </citation>
    <scope>NUCLEOTIDE SEQUENCE</scope>
    <source>
        <strain evidence="2">NBRC 105644</strain>
    </source>
</reference>
<evidence type="ECO:0000256" key="1">
    <source>
        <dbReference type="SAM" id="MobiDB-lite"/>
    </source>
</evidence>
<organism evidence="2 3">
    <name type="scientific">Virgisporangium aliadipatigenens</name>
    <dbReference type="NCBI Taxonomy" id="741659"/>
    <lineage>
        <taxon>Bacteria</taxon>
        <taxon>Bacillati</taxon>
        <taxon>Actinomycetota</taxon>
        <taxon>Actinomycetes</taxon>
        <taxon>Micromonosporales</taxon>
        <taxon>Micromonosporaceae</taxon>
        <taxon>Virgisporangium</taxon>
    </lineage>
</organism>
<feature type="compositionally biased region" description="Basic and acidic residues" evidence="1">
    <location>
        <begin position="309"/>
        <end position="320"/>
    </location>
</feature>
<feature type="compositionally biased region" description="Basic and acidic residues" evidence="1">
    <location>
        <begin position="267"/>
        <end position="288"/>
    </location>
</feature>
<dbReference type="SUPFAM" id="SSF89392">
    <property type="entry name" value="Prokaryotic lipoproteins and lipoprotein localization factors"/>
    <property type="match status" value="1"/>
</dbReference>
<evidence type="ECO:0000313" key="2">
    <source>
        <dbReference type="EMBL" id="GIJ47728.1"/>
    </source>
</evidence>
<proteinExistence type="predicted"/>